<evidence type="ECO:0000313" key="2">
    <source>
        <dbReference type="Proteomes" id="UP000593577"/>
    </source>
</evidence>
<protein>
    <submittedName>
        <fullName evidence="1">Uncharacterized protein</fullName>
    </submittedName>
</protein>
<dbReference type="Proteomes" id="UP000593577">
    <property type="component" value="Unassembled WGS sequence"/>
</dbReference>
<dbReference type="EMBL" id="JABFAA010139768">
    <property type="protein sequence ID" value="MBA0700933.1"/>
    <property type="molecule type" value="Genomic_DNA"/>
</dbReference>
<reference evidence="1 2" key="1">
    <citation type="journal article" date="2019" name="Genome Biol. Evol.">
        <title>Insights into the evolution of the New World diploid cottons (Gossypium, subgenus Houzingenia) based on genome sequencing.</title>
        <authorList>
            <person name="Grover C.E."/>
            <person name="Arick M.A. 2nd"/>
            <person name="Thrash A."/>
            <person name="Conover J.L."/>
            <person name="Sanders W.S."/>
            <person name="Peterson D.G."/>
            <person name="Frelichowski J.E."/>
            <person name="Scheffler J.A."/>
            <person name="Scheffler B.E."/>
            <person name="Wendel J.F."/>
        </authorList>
    </citation>
    <scope>NUCLEOTIDE SEQUENCE [LARGE SCALE GENOMIC DNA]</scope>
    <source>
        <strain evidence="1">185</strain>
        <tissue evidence="1">Leaf</tissue>
    </source>
</reference>
<comment type="caution">
    <text evidence="1">The sequence shown here is derived from an EMBL/GenBank/DDBJ whole genome shotgun (WGS) entry which is preliminary data.</text>
</comment>
<feature type="non-terminal residue" evidence="1">
    <location>
        <position position="38"/>
    </location>
</feature>
<proteinExistence type="predicted"/>
<name>A0A7J8YMX2_GOSAI</name>
<keyword evidence="2" id="KW-1185">Reference proteome</keyword>
<gene>
    <name evidence="1" type="ORF">Goari_022135</name>
</gene>
<sequence length="38" mass="4536">METFKSLNACWGARKGRFIRCAQLLLAWFHSYFLQVDK</sequence>
<evidence type="ECO:0000313" key="1">
    <source>
        <dbReference type="EMBL" id="MBA0700933.1"/>
    </source>
</evidence>
<organism evidence="1 2">
    <name type="scientific">Gossypium aridum</name>
    <name type="common">American cotton</name>
    <name type="synonym">Erioxylum aridum</name>
    <dbReference type="NCBI Taxonomy" id="34290"/>
    <lineage>
        <taxon>Eukaryota</taxon>
        <taxon>Viridiplantae</taxon>
        <taxon>Streptophyta</taxon>
        <taxon>Embryophyta</taxon>
        <taxon>Tracheophyta</taxon>
        <taxon>Spermatophyta</taxon>
        <taxon>Magnoliopsida</taxon>
        <taxon>eudicotyledons</taxon>
        <taxon>Gunneridae</taxon>
        <taxon>Pentapetalae</taxon>
        <taxon>rosids</taxon>
        <taxon>malvids</taxon>
        <taxon>Malvales</taxon>
        <taxon>Malvaceae</taxon>
        <taxon>Malvoideae</taxon>
        <taxon>Gossypium</taxon>
    </lineage>
</organism>
<accession>A0A7J8YMX2</accession>
<dbReference type="AlphaFoldDB" id="A0A7J8YMX2"/>